<name>A0ABT9XED3_9BACL</name>
<gene>
    <name evidence="1" type="ORF">J2S03_000466</name>
</gene>
<dbReference type="Proteomes" id="UP001232973">
    <property type="component" value="Unassembled WGS sequence"/>
</dbReference>
<evidence type="ECO:0000313" key="1">
    <source>
        <dbReference type="EMBL" id="MDQ0188654.1"/>
    </source>
</evidence>
<comment type="caution">
    <text evidence="1">The sequence shown here is derived from an EMBL/GenBank/DDBJ whole genome shotgun (WGS) entry which is preliminary data.</text>
</comment>
<reference evidence="1 2" key="1">
    <citation type="submission" date="2023-07" db="EMBL/GenBank/DDBJ databases">
        <title>Genomic Encyclopedia of Type Strains, Phase IV (KMG-IV): sequencing the most valuable type-strain genomes for metagenomic binning, comparative biology and taxonomic classification.</title>
        <authorList>
            <person name="Goeker M."/>
        </authorList>
    </citation>
    <scope>NUCLEOTIDE SEQUENCE [LARGE SCALE GENOMIC DNA]</scope>
    <source>
        <strain evidence="1 2">DSM 4006</strain>
    </source>
</reference>
<dbReference type="EMBL" id="JAUSTP010000002">
    <property type="protein sequence ID" value="MDQ0188654.1"/>
    <property type="molecule type" value="Genomic_DNA"/>
</dbReference>
<proteinExistence type="predicted"/>
<sequence>MNFHFDERLGIELPDLSVPFEALPPDEQEQVLVRWEKIRARIPDQIMAFERVIQGILDQIQQEEDWDVIVNHFHQISDYASRIHELNTWQRVDQTLTNTSTHDEANVHLDREP</sequence>
<accession>A0ABT9XED3</accession>
<keyword evidence="2" id="KW-1185">Reference proteome</keyword>
<dbReference type="RefSeq" id="WP_274455357.1">
    <property type="nucleotide sequence ID" value="NZ_CP067097.1"/>
</dbReference>
<evidence type="ECO:0000313" key="2">
    <source>
        <dbReference type="Proteomes" id="UP001232973"/>
    </source>
</evidence>
<protein>
    <submittedName>
        <fullName evidence="1">Uncharacterized protein</fullName>
    </submittedName>
</protein>
<organism evidence="1 2">
    <name type="scientific">Alicyclobacillus cycloheptanicus</name>
    <dbReference type="NCBI Taxonomy" id="1457"/>
    <lineage>
        <taxon>Bacteria</taxon>
        <taxon>Bacillati</taxon>
        <taxon>Bacillota</taxon>
        <taxon>Bacilli</taxon>
        <taxon>Bacillales</taxon>
        <taxon>Alicyclobacillaceae</taxon>
        <taxon>Alicyclobacillus</taxon>
    </lineage>
</organism>